<keyword evidence="4 7" id="KW-1015">Disulfide bond</keyword>
<dbReference type="GO" id="GO:0005769">
    <property type="term" value="C:early endosome"/>
    <property type="evidence" value="ECO:0007669"/>
    <property type="project" value="TreeGrafter"/>
</dbReference>
<feature type="binding site" evidence="6">
    <location>
        <position position="266"/>
    </location>
    <ligand>
        <name>Fe(3+)</name>
        <dbReference type="ChEBI" id="CHEBI:29034"/>
        <label>1</label>
    </ligand>
</feature>
<dbReference type="GO" id="GO:0005886">
    <property type="term" value="C:plasma membrane"/>
    <property type="evidence" value="ECO:0007669"/>
    <property type="project" value="TreeGrafter"/>
</dbReference>
<keyword evidence="2" id="KW-0964">Secreted</keyword>
<evidence type="ECO:0000256" key="8">
    <source>
        <dbReference type="SAM" id="SignalP"/>
    </source>
</evidence>
<feature type="disulfide bond" evidence="7">
    <location>
        <begin position="136"/>
        <end position="212"/>
    </location>
</feature>
<keyword evidence="6" id="KW-0408">Iron</keyword>
<feature type="disulfide bond" evidence="7">
    <location>
        <begin position="494"/>
        <end position="522"/>
    </location>
</feature>
<dbReference type="Pfam" id="PF00405">
    <property type="entry name" value="Transferrin"/>
    <property type="match status" value="2"/>
</dbReference>
<dbReference type="PANTHER" id="PTHR11485">
    <property type="entry name" value="TRANSFERRIN"/>
    <property type="match status" value="1"/>
</dbReference>
<feature type="disulfide bond" evidence="7">
    <location>
        <begin position="581"/>
        <end position="595"/>
    </location>
</feature>
<keyword evidence="3" id="KW-0677">Repeat</keyword>
<dbReference type="InterPro" id="IPR001156">
    <property type="entry name" value="Transferrin-like_dom"/>
</dbReference>
<dbReference type="PRINTS" id="PR00422">
    <property type="entry name" value="TRANSFERRIN"/>
</dbReference>
<accession>A0A7J7F1H3</accession>
<feature type="binding site" evidence="5">
    <location>
        <position position="458"/>
    </location>
    <ligand>
        <name>hydrogencarbonate</name>
        <dbReference type="ChEBI" id="CHEBI:17544"/>
        <label>1</label>
    </ligand>
</feature>
<feature type="binding site" evidence="5">
    <location>
        <position position="138"/>
    </location>
    <ligand>
        <name>hydrogencarbonate</name>
        <dbReference type="ChEBI" id="CHEBI:17544"/>
        <label>1</label>
    </ligand>
</feature>
<keyword evidence="6" id="KW-0479">Metal-binding</keyword>
<evidence type="ECO:0000256" key="5">
    <source>
        <dbReference type="PIRSR" id="PIRSR002549-2"/>
    </source>
</evidence>
<dbReference type="SUPFAM" id="SSF53850">
    <property type="entry name" value="Periplasmic binding protein-like II"/>
    <property type="match status" value="2"/>
</dbReference>
<dbReference type="FunFam" id="3.40.190.10:FF:000095">
    <property type="entry name" value="Lactotransferrin"/>
    <property type="match status" value="2"/>
</dbReference>
<feature type="binding site" evidence="6">
    <location>
        <position position="81"/>
    </location>
    <ligand>
        <name>Fe(3+)</name>
        <dbReference type="ChEBI" id="CHEBI:29034"/>
        <label>1</label>
    </ligand>
</feature>
<evidence type="ECO:0000313" key="11">
    <source>
        <dbReference type="Proteomes" id="UP000551758"/>
    </source>
</evidence>
<feature type="disulfide bond" evidence="7">
    <location>
        <begin position="356"/>
        <end position="388"/>
    </location>
</feature>
<reference evidence="10 11" key="1">
    <citation type="journal article" date="2020" name="Mol. Biol. Evol.">
        <title>Interspecific Gene Flow and the Evolution of Specialization in Black and White Rhinoceros.</title>
        <authorList>
            <person name="Moodley Y."/>
            <person name="Westbury M.V."/>
            <person name="Russo I.M."/>
            <person name="Gopalakrishnan S."/>
            <person name="Rakotoarivelo A."/>
            <person name="Olsen R.A."/>
            <person name="Prost S."/>
            <person name="Tunstall T."/>
            <person name="Ryder O.A."/>
            <person name="Dalen L."/>
            <person name="Bruford M.W."/>
        </authorList>
    </citation>
    <scope>NUCLEOTIDE SEQUENCE [LARGE SCALE GENOMIC DNA]</scope>
    <source>
        <strain evidence="10">SBR-YM</strain>
        <tissue evidence="10">Skin</tissue>
    </source>
</reference>
<feature type="disulfide bond" evidence="7">
    <location>
        <begin position="28"/>
        <end position="66"/>
    </location>
</feature>
<feature type="disulfide bond" evidence="7">
    <location>
        <begin position="38"/>
        <end position="57"/>
    </location>
</feature>
<dbReference type="PROSITE" id="PS00206">
    <property type="entry name" value="TRANSFERRIN_LIKE_2"/>
    <property type="match status" value="1"/>
</dbReference>
<dbReference type="Gene3D" id="3.40.190.10">
    <property type="entry name" value="Periplasmic binding protein-like II"/>
    <property type="match status" value="4"/>
</dbReference>
<evidence type="ECO:0000256" key="3">
    <source>
        <dbReference type="ARBA" id="ARBA00022737"/>
    </source>
</evidence>
<feature type="binding site" evidence="6">
    <location>
        <position position="206"/>
    </location>
    <ligand>
        <name>Fe(3+)</name>
        <dbReference type="ChEBI" id="CHEBI:29034"/>
        <label>1</label>
    </ligand>
</feature>
<proteinExistence type="predicted"/>
<comment type="caution">
    <text evidence="10">The sequence shown here is derived from an EMBL/GenBank/DDBJ whole genome shotgun (WGS) entry which is preliminary data.</text>
</comment>
<feature type="disulfide bond" evidence="7">
    <location>
        <begin position="473"/>
        <end position="682"/>
    </location>
</feature>
<dbReference type="GO" id="GO:0019731">
    <property type="term" value="P:antibacterial humoral response"/>
    <property type="evidence" value="ECO:0007669"/>
    <property type="project" value="TreeGrafter"/>
</dbReference>
<sequence length="779" mass="85861">MSAVFPLHLWPLSPGLCLAVPEQTVRWCTVSNHEARKCSSFHNYMKSVLPVGPHITCVQRASCLECIKAIAAKEADAVTVDGGLVFEAGLAPYNLKPIVAEFYWSEDGPQTHYYVVAVVRRGSDFQLNQLQGKKSCHTGLRCSAGWKIPMGMLLPSDPVEEAVAKFFSSSCVPCTDGKEFPSLCQLCAGKGTDKCACSNQEPYFGYSGAFKCLQYVGDVAFMRHLTVFENLPYKADREAYELLCWDNTRRPLDKYKDCYVARVPSHAVVARSMDGKEDLIWELLNQAQESVGNNKSAEFQLFGSPHGEDLLFTDTARGFVRVPPKTDAKLYLGYENLAAIQHLRRGEEDPQRVLWCAVGHHERAKCDEWSAVSGGALWCTTEETTEDCMAAILKGEADAMSLDGGFIYTAGKCGLVPVLAENYSYYIVAVVKKSDADLTWNSLRGKKSCHTAVGTSAGWNIPMGLIYNQTGSCKPGECVLGGGTAAPSLSLCLCLFKAVPLGLIRIPVSVLCAAVAAMQPTCVPPTATSDTTAPVGRSGECLVEKGDVAFLKHPTVLQNTDGKNPEAWAKDLKKEDFQLLCLDGTRKPVTEAQSCHLARVPNHAVVSRKDNANFVRRMLFNQQELFGRNGFEYRMFQLFKSSTKDLLFSDDTECLANLQDKTTYQKYLGPEYLMAVANVKPCLSSDEENRKKGKCRTSGCLHIPWKLKTDESGQPQRCSEPANMVGPHSHFSKASLNVLRFLGGENFLYTRIVLLKLISIKLYLFLELYKASSTSLPIL</sequence>
<dbReference type="GO" id="GO:0005615">
    <property type="term" value="C:extracellular space"/>
    <property type="evidence" value="ECO:0007669"/>
    <property type="project" value="InterPro"/>
</dbReference>
<dbReference type="PIRSF" id="PIRSF002549">
    <property type="entry name" value="Transferrin"/>
    <property type="match status" value="1"/>
</dbReference>
<comment type="subcellular location">
    <subcellularLocation>
        <location evidence="1">Secreted</location>
    </subcellularLocation>
</comment>
<dbReference type="GO" id="GO:0046872">
    <property type="term" value="F:metal ion binding"/>
    <property type="evidence" value="ECO:0007669"/>
    <property type="project" value="UniProtKB-KW"/>
</dbReference>
<dbReference type="CDD" id="cd13618">
    <property type="entry name" value="PBP2_transferrin_N"/>
    <property type="match status" value="1"/>
</dbReference>
<dbReference type="SMART" id="SM00094">
    <property type="entry name" value="TR_FER"/>
    <property type="match status" value="2"/>
</dbReference>
<keyword evidence="11" id="KW-1185">Reference proteome</keyword>
<gene>
    <name evidence="10" type="ORF">HPG69_013054</name>
</gene>
<feature type="binding site" evidence="5">
    <location>
        <position position="145"/>
    </location>
    <ligand>
        <name>hydrogencarbonate</name>
        <dbReference type="ChEBI" id="CHEBI:17544"/>
        <label>1</label>
    </ligand>
</feature>
<feature type="disulfide bond" evidence="7">
    <location>
        <begin position="449"/>
        <end position="541"/>
    </location>
</feature>
<feature type="disulfide bond" evidence="7">
    <location>
        <begin position="184"/>
        <end position="195"/>
    </location>
</feature>
<evidence type="ECO:0000256" key="4">
    <source>
        <dbReference type="ARBA" id="ARBA00023157"/>
    </source>
</evidence>
<protein>
    <recommendedName>
        <fullName evidence="9">Transferrin-like domain-containing protein</fullName>
    </recommendedName>
</protein>
<feature type="disulfide bond" evidence="7">
    <location>
        <begin position="171"/>
        <end position="187"/>
    </location>
</feature>
<dbReference type="PROSITE" id="PS51408">
    <property type="entry name" value="TRANSFERRIN_LIKE_4"/>
    <property type="match status" value="2"/>
</dbReference>
<dbReference type="GO" id="GO:0055037">
    <property type="term" value="C:recycling endosome"/>
    <property type="evidence" value="ECO:0007669"/>
    <property type="project" value="TreeGrafter"/>
</dbReference>
<evidence type="ECO:0000256" key="7">
    <source>
        <dbReference type="PIRSR" id="PIRSR002549-4"/>
    </source>
</evidence>
<feature type="disulfide bond" evidence="7">
    <location>
        <begin position="366"/>
        <end position="379"/>
    </location>
</feature>
<evidence type="ECO:0000256" key="6">
    <source>
        <dbReference type="PIRSR" id="PIRSR002549-3"/>
    </source>
</evidence>
<feature type="domain" description="Transferrin-like" evidence="9">
    <location>
        <begin position="353"/>
        <end position="681"/>
    </location>
</feature>
<name>A0A7J7F1H3_DICBM</name>
<feature type="domain" description="Transferrin-like" evidence="9">
    <location>
        <begin position="25"/>
        <end position="345"/>
    </location>
</feature>
<dbReference type="AlphaFoldDB" id="A0A7J7F1H3"/>
<feature type="binding site" evidence="6">
    <location>
        <position position="113"/>
    </location>
    <ligand>
        <name>Fe(3+)</name>
        <dbReference type="ChEBI" id="CHEBI:29034"/>
        <label>1</label>
    </ligand>
</feature>
<evidence type="ECO:0000259" key="9">
    <source>
        <dbReference type="PROSITE" id="PS51408"/>
    </source>
</evidence>
<dbReference type="InterPro" id="IPR018195">
    <property type="entry name" value="Transferrin_Fe_BS"/>
</dbReference>
<feature type="binding site" evidence="6">
    <location>
        <position position="425"/>
    </location>
    <ligand>
        <name>Fe(3+)</name>
        <dbReference type="ChEBI" id="CHEBI:29034"/>
        <label>1</label>
    </ligand>
</feature>
<dbReference type="GO" id="GO:0006826">
    <property type="term" value="P:iron ion transport"/>
    <property type="evidence" value="ECO:0007669"/>
    <property type="project" value="TreeGrafter"/>
</dbReference>
<dbReference type="EMBL" id="JACDTQ010001582">
    <property type="protein sequence ID" value="KAF5921880.1"/>
    <property type="molecule type" value="Genomic_DNA"/>
</dbReference>
<feature type="binding site" evidence="5">
    <location>
        <position position="457"/>
    </location>
    <ligand>
        <name>hydrogencarbonate</name>
        <dbReference type="ChEBI" id="CHEBI:17544"/>
        <label>1</label>
    </ligand>
</feature>
<evidence type="ECO:0000313" key="10">
    <source>
        <dbReference type="EMBL" id="KAF5921880.1"/>
    </source>
</evidence>
<dbReference type="Proteomes" id="UP000551758">
    <property type="component" value="Unassembled WGS sequence"/>
</dbReference>
<evidence type="ECO:0000256" key="1">
    <source>
        <dbReference type="ARBA" id="ARBA00004613"/>
    </source>
</evidence>
<dbReference type="PROSITE" id="PS00207">
    <property type="entry name" value="TRANSFERRIN_LIKE_3"/>
    <property type="match status" value="1"/>
</dbReference>
<keyword evidence="8" id="KW-0732">Signal</keyword>
<dbReference type="PANTHER" id="PTHR11485:SF20">
    <property type="entry name" value="INHIBITOR OF CARBONIC ANHYDRASE"/>
    <property type="match status" value="1"/>
</dbReference>
<dbReference type="PROSITE" id="PS00205">
    <property type="entry name" value="TRANSFERRIN_LIKE_1"/>
    <property type="match status" value="1"/>
</dbReference>
<feature type="binding site" evidence="6">
    <location>
        <position position="403"/>
    </location>
    <ligand>
        <name>Fe(3+)</name>
        <dbReference type="ChEBI" id="CHEBI:29034"/>
        <label>1</label>
    </ligand>
</feature>
<evidence type="ECO:0000256" key="2">
    <source>
        <dbReference type="ARBA" id="ARBA00022525"/>
    </source>
</evidence>
<organism evidence="10 11">
    <name type="scientific">Diceros bicornis minor</name>
    <name type="common">South-central black rhinoceros</name>
    <dbReference type="NCBI Taxonomy" id="77932"/>
    <lineage>
        <taxon>Eukaryota</taxon>
        <taxon>Metazoa</taxon>
        <taxon>Chordata</taxon>
        <taxon>Craniata</taxon>
        <taxon>Vertebrata</taxon>
        <taxon>Euteleostomi</taxon>
        <taxon>Mammalia</taxon>
        <taxon>Eutheria</taxon>
        <taxon>Laurasiatheria</taxon>
        <taxon>Perissodactyla</taxon>
        <taxon>Rhinocerotidae</taxon>
        <taxon>Diceros</taxon>
    </lineage>
</organism>
<feature type="binding site" evidence="6">
    <location>
        <position position="603"/>
    </location>
    <ligand>
        <name>Fe(3+)</name>
        <dbReference type="ChEBI" id="CHEBI:29034"/>
        <label>1</label>
    </ligand>
</feature>
<feature type="binding site" evidence="5">
    <location>
        <position position="451"/>
    </location>
    <ligand>
        <name>hydrogencarbonate</name>
        <dbReference type="ChEBI" id="CHEBI:17544"/>
        <label>1</label>
    </ligand>
</feature>
<feature type="binding site" evidence="5">
    <location>
        <position position="144"/>
    </location>
    <ligand>
        <name>hydrogencarbonate</name>
        <dbReference type="ChEBI" id="CHEBI:17544"/>
        <label>1</label>
    </ligand>
</feature>
<feature type="disulfide bond" evidence="7">
    <location>
        <begin position="244"/>
        <end position="258"/>
    </location>
</feature>
<dbReference type="InterPro" id="IPR016357">
    <property type="entry name" value="Transferrin"/>
</dbReference>
<feature type="chain" id="PRO_5029721600" description="Transferrin-like domain-containing protein" evidence="8">
    <location>
        <begin position="20"/>
        <end position="779"/>
    </location>
</feature>
<feature type="signal peptide" evidence="8">
    <location>
        <begin position="1"/>
        <end position="19"/>
    </location>
</feature>